<dbReference type="GO" id="GO:0022627">
    <property type="term" value="C:cytosolic small ribosomal subunit"/>
    <property type="evidence" value="ECO:0007669"/>
    <property type="project" value="TreeGrafter"/>
</dbReference>
<comment type="caution">
    <text evidence="10">The sequence shown here is derived from an EMBL/GenBank/DDBJ whole genome shotgun (WGS) entry which is preliminary data.</text>
</comment>
<dbReference type="GO" id="GO:0019843">
    <property type="term" value="F:rRNA binding"/>
    <property type="evidence" value="ECO:0007669"/>
    <property type="project" value="UniProtKB-KW"/>
</dbReference>
<dbReference type="AlphaFoldDB" id="A0AA88GSX3"/>
<keyword evidence="11" id="KW-1185">Reference proteome</keyword>
<name>A0AA88GSX3_NAELO</name>
<dbReference type="GO" id="GO:0003735">
    <property type="term" value="F:structural constituent of ribosome"/>
    <property type="evidence" value="ECO:0007669"/>
    <property type="project" value="InterPro"/>
</dbReference>
<dbReference type="InterPro" id="IPR001912">
    <property type="entry name" value="Ribosomal_uS4_N"/>
</dbReference>
<protein>
    <recommendedName>
        <fullName evidence="12">40S ribosomal protein S9</fullName>
    </recommendedName>
</protein>
<dbReference type="InterPro" id="IPR022801">
    <property type="entry name" value="Ribosomal_uS4"/>
</dbReference>
<comment type="similarity">
    <text evidence="1 7">Belongs to the universal ribosomal protein uS4 family.</text>
</comment>
<dbReference type="PROSITE" id="PS50889">
    <property type="entry name" value="S4"/>
    <property type="match status" value="1"/>
</dbReference>
<evidence type="ECO:0000259" key="8">
    <source>
        <dbReference type="SMART" id="SM00363"/>
    </source>
</evidence>
<dbReference type="NCBIfam" id="TIGR01018">
    <property type="entry name" value="uS4_arch"/>
    <property type="match status" value="1"/>
</dbReference>
<dbReference type="InterPro" id="IPR005710">
    <property type="entry name" value="Ribosomal_uS4_euk/arc"/>
</dbReference>
<keyword evidence="4 7" id="KW-0689">Ribosomal protein</keyword>
<dbReference type="Proteomes" id="UP000816034">
    <property type="component" value="Unassembled WGS sequence"/>
</dbReference>
<keyword evidence="3 6" id="KW-0694">RNA-binding</keyword>
<evidence type="ECO:0008006" key="12">
    <source>
        <dbReference type="Google" id="ProtNLM"/>
    </source>
</evidence>
<dbReference type="PANTHER" id="PTHR11831">
    <property type="entry name" value="30S 40S RIBOSOMAL PROTEIN"/>
    <property type="match status" value="1"/>
</dbReference>
<proteinExistence type="inferred from homology"/>
<reference evidence="10 11" key="1">
    <citation type="journal article" date="2018" name="BMC Genomics">
        <title>The genome of Naegleria lovaniensis, the basis for a comparative approach to unravel pathogenicity factors of the human pathogenic amoeba N. fowleri.</title>
        <authorList>
            <person name="Liechti N."/>
            <person name="Schurch N."/>
            <person name="Bruggmann R."/>
            <person name="Wittwer M."/>
        </authorList>
    </citation>
    <scope>NUCLEOTIDE SEQUENCE [LARGE SCALE GENOMIC DNA]</scope>
    <source>
        <strain evidence="10 11">ATCC 30569</strain>
    </source>
</reference>
<feature type="domain" description="RNA-binding S4" evidence="8">
    <location>
        <begin position="109"/>
        <end position="181"/>
    </location>
</feature>
<dbReference type="Pfam" id="PF00163">
    <property type="entry name" value="Ribosomal_S4"/>
    <property type="match status" value="1"/>
</dbReference>
<dbReference type="GO" id="GO:0006412">
    <property type="term" value="P:translation"/>
    <property type="evidence" value="ECO:0007669"/>
    <property type="project" value="InterPro"/>
</dbReference>
<dbReference type="PANTHER" id="PTHR11831:SF5">
    <property type="entry name" value="40S RIBOSOMAL PROTEIN S9"/>
    <property type="match status" value="1"/>
</dbReference>
<dbReference type="InterPro" id="IPR036986">
    <property type="entry name" value="S4_RNA-bd_sf"/>
</dbReference>
<dbReference type="EMBL" id="PYSW02000012">
    <property type="protein sequence ID" value="KAG2387781.1"/>
    <property type="molecule type" value="Genomic_DNA"/>
</dbReference>
<dbReference type="NCBIfam" id="NF003139">
    <property type="entry name" value="PRK04051.1"/>
    <property type="match status" value="1"/>
</dbReference>
<evidence type="ECO:0000256" key="1">
    <source>
        <dbReference type="ARBA" id="ARBA00007465"/>
    </source>
</evidence>
<dbReference type="GeneID" id="68093831"/>
<feature type="domain" description="Small ribosomal subunit protein uS4 N-terminal" evidence="9">
    <location>
        <begin position="8"/>
        <end position="108"/>
    </location>
</feature>
<evidence type="ECO:0000313" key="10">
    <source>
        <dbReference type="EMBL" id="KAG2387781.1"/>
    </source>
</evidence>
<organism evidence="10 11">
    <name type="scientific">Naegleria lovaniensis</name>
    <name type="common">Amoeba</name>
    <dbReference type="NCBI Taxonomy" id="51637"/>
    <lineage>
        <taxon>Eukaryota</taxon>
        <taxon>Discoba</taxon>
        <taxon>Heterolobosea</taxon>
        <taxon>Tetramitia</taxon>
        <taxon>Eutetramitia</taxon>
        <taxon>Vahlkampfiidae</taxon>
        <taxon>Naegleria</taxon>
    </lineage>
</organism>
<dbReference type="Gene3D" id="3.10.290.10">
    <property type="entry name" value="RNA-binding S4 domain"/>
    <property type="match status" value="1"/>
</dbReference>
<dbReference type="Pfam" id="PF01479">
    <property type="entry name" value="S4"/>
    <property type="match status" value="1"/>
</dbReference>
<evidence type="ECO:0000259" key="9">
    <source>
        <dbReference type="SMART" id="SM01390"/>
    </source>
</evidence>
<dbReference type="GO" id="GO:0042274">
    <property type="term" value="P:ribosomal small subunit biogenesis"/>
    <property type="evidence" value="ECO:0007669"/>
    <property type="project" value="TreeGrafter"/>
</dbReference>
<dbReference type="CDD" id="cd00165">
    <property type="entry name" value="S4"/>
    <property type="match status" value="1"/>
</dbReference>
<evidence type="ECO:0000256" key="4">
    <source>
        <dbReference type="ARBA" id="ARBA00022980"/>
    </source>
</evidence>
<dbReference type="InterPro" id="IPR002942">
    <property type="entry name" value="S4_RNA-bd"/>
</dbReference>
<dbReference type="RefSeq" id="XP_044551773.1">
    <property type="nucleotide sequence ID" value="XM_044689658.1"/>
</dbReference>
<gene>
    <name evidence="10" type="ORF">C9374_001375</name>
</gene>
<dbReference type="SMART" id="SM00363">
    <property type="entry name" value="S4"/>
    <property type="match status" value="1"/>
</dbReference>
<dbReference type="InterPro" id="IPR018079">
    <property type="entry name" value="Ribosomal_uS4_CS"/>
</dbReference>
<keyword evidence="5 7" id="KW-0687">Ribonucleoprotein</keyword>
<evidence type="ECO:0000256" key="7">
    <source>
        <dbReference type="RuleBase" id="RU003699"/>
    </source>
</evidence>
<dbReference type="SMART" id="SM01390">
    <property type="entry name" value="Ribosomal_S4"/>
    <property type="match status" value="1"/>
</dbReference>
<evidence type="ECO:0000256" key="2">
    <source>
        <dbReference type="ARBA" id="ARBA00022730"/>
    </source>
</evidence>
<evidence type="ECO:0000256" key="3">
    <source>
        <dbReference type="ARBA" id="ARBA00022884"/>
    </source>
</evidence>
<dbReference type="PROSITE" id="PS00632">
    <property type="entry name" value="RIBOSOMAL_S4"/>
    <property type="match status" value="1"/>
</dbReference>
<accession>A0AA88GSX3</accession>
<evidence type="ECO:0000256" key="6">
    <source>
        <dbReference type="PROSITE-ProRule" id="PRU00182"/>
    </source>
</evidence>
<dbReference type="SUPFAM" id="SSF55174">
    <property type="entry name" value="Alpha-L RNA-binding motif"/>
    <property type="match status" value="1"/>
</dbReference>
<evidence type="ECO:0000313" key="11">
    <source>
        <dbReference type="Proteomes" id="UP000816034"/>
    </source>
</evidence>
<keyword evidence="2 6" id="KW-0699">rRNA-binding</keyword>
<evidence type="ECO:0000256" key="5">
    <source>
        <dbReference type="ARBA" id="ARBA00023274"/>
    </source>
</evidence>
<sequence>MVQNRCYRVHSKVSLPPRRPFEKERMDRELKMCGKYGLKNKQEIWRLQYYLARARKTARHLLTLPEDDMKRQFEGSALLRRMTRLGLLDESKQQLDYILSLKTEDLLERRLQTIVQKLGLSKSIHHARQLIFQRHIRVGKQTVNVPSFIVRVDSEKHINMSPFSALVQGGKPGRITRKKLKSQKSE</sequence>